<keyword evidence="2" id="KW-1185">Reference proteome</keyword>
<name>A0AAE1DF40_9GAST</name>
<evidence type="ECO:0000313" key="1">
    <source>
        <dbReference type="EMBL" id="KAK3768167.1"/>
    </source>
</evidence>
<gene>
    <name evidence="1" type="ORF">RRG08_031706</name>
</gene>
<dbReference type="EMBL" id="JAWDGP010004065">
    <property type="protein sequence ID" value="KAK3768167.1"/>
    <property type="molecule type" value="Genomic_DNA"/>
</dbReference>
<accession>A0AAE1DF40</accession>
<evidence type="ECO:0000313" key="2">
    <source>
        <dbReference type="Proteomes" id="UP001283361"/>
    </source>
</evidence>
<dbReference type="AlphaFoldDB" id="A0AAE1DF40"/>
<reference evidence="1" key="1">
    <citation type="journal article" date="2023" name="G3 (Bethesda)">
        <title>A reference genome for the long-term kleptoplast-retaining sea slug Elysia crispata morphotype clarki.</title>
        <authorList>
            <person name="Eastman K.E."/>
            <person name="Pendleton A.L."/>
            <person name="Shaikh M.A."/>
            <person name="Suttiyut T."/>
            <person name="Ogas R."/>
            <person name="Tomko P."/>
            <person name="Gavelis G."/>
            <person name="Widhalm J.R."/>
            <person name="Wisecaver J.H."/>
        </authorList>
    </citation>
    <scope>NUCLEOTIDE SEQUENCE</scope>
    <source>
        <strain evidence="1">ECLA1</strain>
    </source>
</reference>
<sequence length="140" mass="15673">MSERLTERESQPGDRDLRLARAEIVLSTSTLIWALSKPVTSVTSVRCVIEEKETVYVIRPHIFALSLPPFSHFLLPYLSPTLSTPFSTSHHGRSRQGVLPHDIPFAAMSSLRLRGTKESAHSITGYLGTELSTRRFCHAE</sequence>
<organism evidence="1 2">
    <name type="scientific">Elysia crispata</name>
    <name type="common">lettuce slug</name>
    <dbReference type="NCBI Taxonomy" id="231223"/>
    <lineage>
        <taxon>Eukaryota</taxon>
        <taxon>Metazoa</taxon>
        <taxon>Spiralia</taxon>
        <taxon>Lophotrochozoa</taxon>
        <taxon>Mollusca</taxon>
        <taxon>Gastropoda</taxon>
        <taxon>Heterobranchia</taxon>
        <taxon>Euthyneura</taxon>
        <taxon>Panpulmonata</taxon>
        <taxon>Sacoglossa</taxon>
        <taxon>Placobranchoidea</taxon>
        <taxon>Plakobranchidae</taxon>
        <taxon>Elysia</taxon>
    </lineage>
</organism>
<protein>
    <submittedName>
        <fullName evidence="1">Uncharacterized protein</fullName>
    </submittedName>
</protein>
<comment type="caution">
    <text evidence="1">The sequence shown here is derived from an EMBL/GenBank/DDBJ whole genome shotgun (WGS) entry which is preliminary data.</text>
</comment>
<dbReference type="Proteomes" id="UP001283361">
    <property type="component" value="Unassembled WGS sequence"/>
</dbReference>
<proteinExistence type="predicted"/>